<accession>A0A1G2KVD4</accession>
<comment type="catalytic activity">
    <reaction evidence="7">
        <text>a peptidoglycan chain = a peptidoglycan chain with N-acetyl-1,6-anhydromuramyl-[peptide] at the reducing end + a peptidoglycan chain with N-acetylglucosamine at the non-reducing end.</text>
        <dbReference type="EC" id="4.2.2.29"/>
    </reaction>
</comment>
<comment type="subcellular location">
    <subcellularLocation>
        <location evidence="7">Cell membrane</location>
        <topology evidence="7">Single-pass membrane protein</topology>
    </subcellularLocation>
</comment>
<keyword evidence="6 7" id="KW-0961">Cell wall biogenesis/degradation</keyword>
<dbReference type="GO" id="GO:0005886">
    <property type="term" value="C:plasma membrane"/>
    <property type="evidence" value="ECO:0007669"/>
    <property type="project" value="UniProtKB-SubCell"/>
</dbReference>
<keyword evidence="2 7" id="KW-0812">Transmembrane</keyword>
<dbReference type="Proteomes" id="UP000178510">
    <property type="component" value="Unassembled WGS sequence"/>
</dbReference>
<evidence type="ECO:0000313" key="9">
    <source>
        <dbReference type="Proteomes" id="UP000178510"/>
    </source>
</evidence>
<gene>
    <name evidence="7" type="primary">mltG</name>
    <name evidence="8" type="ORF">A3J58_01350</name>
</gene>
<comment type="function">
    <text evidence="7">Functions as a peptidoglycan terminase that cleaves nascent peptidoglycan strands endolytically to terminate their elongation.</text>
</comment>
<dbReference type="EMBL" id="MHQM01000027">
    <property type="protein sequence ID" value="OHA03398.1"/>
    <property type="molecule type" value="Genomic_DNA"/>
</dbReference>
<dbReference type="NCBIfam" id="TIGR00247">
    <property type="entry name" value="endolytic transglycosylase MltG"/>
    <property type="match status" value="1"/>
</dbReference>
<evidence type="ECO:0000256" key="2">
    <source>
        <dbReference type="ARBA" id="ARBA00022692"/>
    </source>
</evidence>
<dbReference type="PANTHER" id="PTHR30518">
    <property type="entry name" value="ENDOLYTIC MUREIN TRANSGLYCOSYLASE"/>
    <property type="match status" value="1"/>
</dbReference>
<dbReference type="Gene3D" id="3.30.160.60">
    <property type="entry name" value="Classic Zinc Finger"/>
    <property type="match status" value="1"/>
</dbReference>
<proteinExistence type="inferred from homology"/>
<dbReference type="GO" id="GO:0071555">
    <property type="term" value="P:cell wall organization"/>
    <property type="evidence" value="ECO:0007669"/>
    <property type="project" value="UniProtKB-KW"/>
</dbReference>
<dbReference type="EC" id="4.2.2.29" evidence="7"/>
<reference evidence="8 9" key="1">
    <citation type="journal article" date="2016" name="Nat. Commun.">
        <title>Thousands of microbial genomes shed light on interconnected biogeochemical processes in an aquifer system.</title>
        <authorList>
            <person name="Anantharaman K."/>
            <person name="Brown C.T."/>
            <person name="Hug L.A."/>
            <person name="Sharon I."/>
            <person name="Castelle C.J."/>
            <person name="Probst A.J."/>
            <person name="Thomas B.C."/>
            <person name="Singh A."/>
            <person name="Wilkins M.J."/>
            <person name="Karaoz U."/>
            <person name="Brodie E.L."/>
            <person name="Williams K.H."/>
            <person name="Hubbard S.S."/>
            <person name="Banfield J.F."/>
        </authorList>
    </citation>
    <scope>NUCLEOTIDE SEQUENCE [LARGE SCALE GENOMIC DNA]</scope>
</reference>
<evidence type="ECO:0000256" key="3">
    <source>
        <dbReference type="ARBA" id="ARBA00022989"/>
    </source>
</evidence>
<organism evidence="8 9">
    <name type="scientific">Candidatus Sungbacteria bacterium RIFCSPHIGHO2_02_FULL_52_23</name>
    <dbReference type="NCBI Taxonomy" id="1802274"/>
    <lineage>
        <taxon>Bacteria</taxon>
        <taxon>Candidatus Sungiibacteriota</taxon>
    </lineage>
</organism>
<sequence length="366" mass="40742">MALVVYFKTSREYLQEVLNSFREKKPRLTFAVYGIVCTVMLTALVLSYAIFLPHHGSRGTKHVVIVPGMGSRMIGAFLKQEGVIGSKWAFVIYVSLRGDASDLKPGAYEFPDTAAIPAIARDLVAGESRERIITIPEGWSNADIAEYFELQGIAGRDEAMSFMKAPSDDIVSLLEPLGASRKSSGTEGYLFPDTYRIFRDAGLADITGKMVRNFDAKVTQEVRDAIAGQQKSIFEIVIMASLIEKEVSSEEDRALVSGILWKRISLGMPLQVDATIAYIKNQESRIKNQRDGKISLEDTKIDSPYNTYRYRGLPRGPIANPGLSAIRAAVFPRSSPYLYYLSTPDGRTIFSRTLEEHNAAKEKYLR</sequence>
<name>A0A1G2KVD4_9BACT</name>
<dbReference type="AlphaFoldDB" id="A0A1G2KVD4"/>
<keyword evidence="1 7" id="KW-1003">Cell membrane</keyword>
<protein>
    <recommendedName>
        <fullName evidence="7">Endolytic murein transglycosylase</fullName>
        <ecNumber evidence="7">4.2.2.29</ecNumber>
    </recommendedName>
    <alternativeName>
        <fullName evidence="7">Peptidoglycan lytic transglycosylase</fullName>
    </alternativeName>
    <alternativeName>
        <fullName evidence="7">Peptidoglycan polymerization terminase</fullName>
    </alternativeName>
</protein>
<evidence type="ECO:0000256" key="5">
    <source>
        <dbReference type="ARBA" id="ARBA00023239"/>
    </source>
</evidence>
<dbReference type="GO" id="GO:0009252">
    <property type="term" value="P:peptidoglycan biosynthetic process"/>
    <property type="evidence" value="ECO:0007669"/>
    <property type="project" value="UniProtKB-UniRule"/>
</dbReference>
<evidence type="ECO:0000256" key="1">
    <source>
        <dbReference type="ARBA" id="ARBA00022475"/>
    </source>
</evidence>
<dbReference type="PANTHER" id="PTHR30518:SF2">
    <property type="entry name" value="ENDOLYTIC MUREIN TRANSGLYCOSYLASE"/>
    <property type="match status" value="1"/>
</dbReference>
<feature type="transmembrane region" description="Helical" evidence="7">
    <location>
        <begin position="30"/>
        <end position="51"/>
    </location>
</feature>
<evidence type="ECO:0000256" key="6">
    <source>
        <dbReference type="ARBA" id="ARBA00023316"/>
    </source>
</evidence>
<dbReference type="GO" id="GO:0008932">
    <property type="term" value="F:lytic endotransglycosylase activity"/>
    <property type="evidence" value="ECO:0007669"/>
    <property type="project" value="UniProtKB-UniRule"/>
</dbReference>
<dbReference type="HAMAP" id="MF_02065">
    <property type="entry name" value="MltG"/>
    <property type="match status" value="1"/>
</dbReference>
<dbReference type="STRING" id="1802274.A3J58_01350"/>
<evidence type="ECO:0000313" key="8">
    <source>
        <dbReference type="EMBL" id="OHA03398.1"/>
    </source>
</evidence>
<dbReference type="Pfam" id="PF02618">
    <property type="entry name" value="YceG"/>
    <property type="match status" value="1"/>
</dbReference>
<evidence type="ECO:0000256" key="7">
    <source>
        <dbReference type="HAMAP-Rule" id="MF_02065"/>
    </source>
</evidence>
<keyword evidence="4 7" id="KW-0472">Membrane</keyword>
<feature type="site" description="Important for catalytic activity" evidence="7">
    <location>
        <position position="246"/>
    </location>
</feature>
<dbReference type="Gene3D" id="3.30.1490.480">
    <property type="entry name" value="Endolytic murein transglycosylase"/>
    <property type="match status" value="1"/>
</dbReference>
<evidence type="ECO:0000256" key="4">
    <source>
        <dbReference type="ARBA" id="ARBA00023136"/>
    </source>
</evidence>
<dbReference type="CDD" id="cd08010">
    <property type="entry name" value="MltG_like"/>
    <property type="match status" value="1"/>
</dbReference>
<comment type="caution">
    <text evidence="8">The sequence shown here is derived from an EMBL/GenBank/DDBJ whole genome shotgun (WGS) entry which is preliminary data.</text>
</comment>
<comment type="similarity">
    <text evidence="7">Belongs to the transglycosylase MltG family.</text>
</comment>
<keyword evidence="5 7" id="KW-0456">Lyase</keyword>
<keyword evidence="3 7" id="KW-1133">Transmembrane helix</keyword>
<dbReference type="InterPro" id="IPR003770">
    <property type="entry name" value="MLTG-like"/>
</dbReference>